<dbReference type="AlphaFoldDB" id="A0A1Y2HF79"/>
<evidence type="ECO:0000313" key="2">
    <source>
        <dbReference type="Proteomes" id="UP000193411"/>
    </source>
</evidence>
<feature type="non-terminal residue" evidence="1">
    <location>
        <position position="140"/>
    </location>
</feature>
<gene>
    <name evidence="1" type="ORF">BCR44DRAFT_1438607</name>
</gene>
<keyword evidence="2" id="KW-1185">Reference proteome</keyword>
<reference evidence="1 2" key="1">
    <citation type="submission" date="2016-07" db="EMBL/GenBank/DDBJ databases">
        <title>Pervasive Adenine N6-methylation of Active Genes in Fungi.</title>
        <authorList>
            <consortium name="DOE Joint Genome Institute"/>
            <person name="Mondo S.J."/>
            <person name="Dannebaum R.O."/>
            <person name="Kuo R.C."/>
            <person name="Labutti K."/>
            <person name="Haridas S."/>
            <person name="Kuo A."/>
            <person name="Salamov A."/>
            <person name="Ahrendt S.R."/>
            <person name="Lipzen A."/>
            <person name="Sullivan W."/>
            <person name="Andreopoulos W.B."/>
            <person name="Clum A."/>
            <person name="Lindquist E."/>
            <person name="Daum C."/>
            <person name="Ramamoorthy G.K."/>
            <person name="Gryganskyi A."/>
            <person name="Culley D."/>
            <person name="Magnuson J.K."/>
            <person name="James T.Y."/>
            <person name="O'Malley M.A."/>
            <person name="Stajich J.E."/>
            <person name="Spatafora J.W."/>
            <person name="Visel A."/>
            <person name="Grigoriev I.V."/>
        </authorList>
    </citation>
    <scope>NUCLEOTIDE SEQUENCE [LARGE SCALE GENOMIC DNA]</scope>
    <source>
        <strain evidence="1 2">PL171</strain>
    </source>
</reference>
<evidence type="ECO:0000313" key="1">
    <source>
        <dbReference type="EMBL" id="ORZ33248.1"/>
    </source>
</evidence>
<name>A0A1Y2HF79_9FUNG</name>
<protein>
    <submittedName>
        <fullName evidence="1">Uncharacterized protein</fullName>
    </submittedName>
</protein>
<proteinExistence type="predicted"/>
<dbReference type="Proteomes" id="UP000193411">
    <property type="component" value="Unassembled WGS sequence"/>
</dbReference>
<organism evidence="1 2">
    <name type="scientific">Catenaria anguillulae PL171</name>
    <dbReference type="NCBI Taxonomy" id="765915"/>
    <lineage>
        <taxon>Eukaryota</taxon>
        <taxon>Fungi</taxon>
        <taxon>Fungi incertae sedis</taxon>
        <taxon>Blastocladiomycota</taxon>
        <taxon>Blastocladiomycetes</taxon>
        <taxon>Blastocladiales</taxon>
        <taxon>Catenariaceae</taxon>
        <taxon>Catenaria</taxon>
    </lineage>
</organism>
<comment type="caution">
    <text evidence="1">The sequence shown here is derived from an EMBL/GenBank/DDBJ whole genome shotgun (WGS) entry which is preliminary data.</text>
</comment>
<accession>A0A1Y2HF79</accession>
<dbReference type="EMBL" id="MCFL01000037">
    <property type="protein sequence ID" value="ORZ33248.1"/>
    <property type="molecule type" value="Genomic_DNA"/>
</dbReference>
<sequence length="140" mass="15455">MRGSGVGWLRWSMCLTRADGVGHGCSQRLKGLIDFEQRAEKGTMMAPHGLTQTSAGMHGSRWMRGSLPMPTARPLARDSCRVGPSIRAAQDGWHWYLSYHAKCMAEHVGSARSGTDIYDREALADANHCQIGRLRDDSLL</sequence>